<comment type="caution">
    <text evidence="1">The sequence shown here is derived from an EMBL/GenBank/DDBJ whole genome shotgun (WGS) entry which is preliminary data.</text>
</comment>
<dbReference type="RefSeq" id="WP_025060005.1">
    <property type="nucleotide sequence ID" value="NZ_JAMC01000003.1"/>
</dbReference>
<dbReference type="AlphaFoldDB" id="A0A073IHY8"/>
<dbReference type="OrthoDB" id="7858276at2"/>
<keyword evidence="2" id="KW-1185">Reference proteome</keyword>
<organism evidence="1 2">
    <name type="scientific">Sulfitobacter donghicola DSW-25 = KCTC 12864 = JCM 14565</name>
    <dbReference type="NCBI Taxonomy" id="1300350"/>
    <lineage>
        <taxon>Bacteria</taxon>
        <taxon>Pseudomonadati</taxon>
        <taxon>Pseudomonadota</taxon>
        <taxon>Alphaproteobacteria</taxon>
        <taxon>Rhodobacterales</taxon>
        <taxon>Roseobacteraceae</taxon>
        <taxon>Sulfitobacter</taxon>
    </lineage>
</organism>
<sequence>MTVEEIKAAVDAGNRVHWINIGYVVTCDDLGQYLITFTRNGSAIGLTSRDGTRLNGEPDEFFIEEVAEVCHEVF</sequence>
<name>A0A073IHY8_9RHOB</name>
<dbReference type="STRING" id="1300350.Z948_2682"/>
<dbReference type="eggNOG" id="ENOG5030PPK">
    <property type="taxonomic scope" value="Bacteria"/>
</dbReference>
<evidence type="ECO:0000313" key="2">
    <source>
        <dbReference type="Proteomes" id="UP000027734"/>
    </source>
</evidence>
<accession>A0A073IHY8</accession>
<evidence type="ECO:0000313" key="1">
    <source>
        <dbReference type="EMBL" id="KEJ89170.1"/>
    </source>
</evidence>
<dbReference type="EMBL" id="JAMC01000003">
    <property type="protein sequence ID" value="KEJ89170.1"/>
    <property type="molecule type" value="Genomic_DNA"/>
</dbReference>
<dbReference type="Proteomes" id="UP000027734">
    <property type="component" value="Unassembled WGS sequence"/>
</dbReference>
<gene>
    <name evidence="1" type="ORF">DSW25_09005</name>
</gene>
<reference evidence="1 2" key="1">
    <citation type="submission" date="2014-01" db="EMBL/GenBank/DDBJ databases">
        <title>Sulfitobacter donghicola JCM 14565 Genome Sequencing.</title>
        <authorList>
            <person name="Lai Q."/>
            <person name="Hong Z."/>
        </authorList>
    </citation>
    <scope>NUCLEOTIDE SEQUENCE [LARGE SCALE GENOMIC DNA]</scope>
    <source>
        <strain evidence="1 2">JCM 14565</strain>
    </source>
</reference>
<proteinExistence type="predicted"/>
<protein>
    <submittedName>
        <fullName evidence="1">Uncharacterized protein</fullName>
    </submittedName>
</protein>